<comment type="similarity">
    <text evidence="2">Belongs to the autoinducer-2 exporter (AI-2E) (TC 2.A.86) family.</text>
</comment>
<evidence type="ECO:0000313" key="9">
    <source>
        <dbReference type="Proteomes" id="UP001294412"/>
    </source>
</evidence>
<protein>
    <submittedName>
        <fullName evidence="8">AI-2E family transporter</fullName>
    </submittedName>
</protein>
<feature type="transmembrane region" description="Helical" evidence="7">
    <location>
        <begin position="316"/>
        <end position="335"/>
    </location>
</feature>
<feature type="transmembrane region" description="Helical" evidence="7">
    <location>
        <begin position="194"/>
        <end position="216"/>
    </location>
</feature>
<dbReference type="Proteomes" id="UP001294412">
    <property type="component" value="Unassembled WGS sequence"/>
</dbReference>
<gene>
    <name evidence="8" type="ORF">U0C82_01365</name>
</gene>
<evidence type="ECO:0000313" key="8">
    <source>
        <dbReference type="EMBL" id="MDY8107795.1"/>
    </source>
</evidence>
<feature type="transmembrane region" description="Helical" evidence="7">
    <location>
        <begin position="33"/>
        <end position="51"/>
    </location>
</feature>
<dbReference type="RefSeq" id="WP_322185124.1">
    <property type="nucleotide sequence ID" value="NZ_JAXLPB010000001.1"/>
</dbReference>
<evidence type="ECO:0000256" key="1">
    <source>
        <dbReference type="ARBA" id="ARBA00004141"/>
    </source>
</evidence>
<keyword evidence="4 7" id="KW-1133">Transmembrane helix</keyword>
<feature type="region of interest" description="Disordered" evidence="6">
    <location>
        <begin position="143"/>
        <end position="172"/>
    </location>
</feature>
<sequence length="400" mass="43425">MSDEEVKPSRNGPNTATAIGLVAKQTVEVGPRWAVIGIFFILLFGALYLTASFVLPVIVALLFALIMSPIVRFLRRRLRIWEPVSAFILVIGSLMVMTFGFYMLSNPIANIITNAPTYVTAVDREIRSIQARFQRLQEAGESVGEDAEAGEGENAADALPPSPFTRPAPEDGPQEVVVQNPGLIDSATNELPTLLASILFSLVFLFFLLASGDMFYSKLVRLMPTLSDKKRALHIAHDIERELSRYFLTITLINTGLGIAVGVGLWYVGMDSPVVFGALATLLNFIPYLGSLFGMALVGVIALADFGSVGDASVPVLIYLACTTIEGQFVTPLVVGRRLQMNAAAVFLSVAFWGWIWGVMGMFLAVPLMVTIKVFATYISALAPFGAFLSGDEIRTEDEE</sequence>
<feature type="transmembrane region" description="Helical" evidence="7">
    <location>
        <begin position="246"/>
        <end position="268"/>
    </location>
</feature>
<evidence type="ECO:0000256" key="2">
    <source>
        <dbReference type="ARBA" id="ARBA00009773"/>
    </source>
</evidence>
<feature type="transmembrane region" description="Helical" evidence="7">
    <location>
        <begin position="274"/>
        <end position="304"/>
    </location>
</feature>
<evidence type="ECO:0000256" key="4">
    <source>
        <dbReference type="ARBA" id="ARBA00022989"/>
    </source>
</evidence>
<dbReference type="EMBL" id="JAXLPB010000001">
    <property type="protein sequence ID" value="MDY8107795.1"/>
    <property type="molecule type" value="Genomic_DNA"/>
</dbReference>
<keyword evidence="5 7" id="KW-0472">Membrane</keyword>
<feature type="transmembrane region" description="Helical" evidence="7">
    <location>
        <begin position="86"/>
        <end position="104"/>
    </location>
</feature>
<name>A0ABU5HXM2_9HYPH</name>
<reference evidence="8 9" key="1">
    <citation type="submission" date="2023-12" db="EMBL/GenBank/DDBJ databases">
        <title>Description of Novel Strain Fulvimarina sp. 2208YS6-2-32 isolated from Uroteuthis (Photololigo) edulis.</title>
        <authorList>
            <person name="Park J.-S."/>
        </authorList>
    </citation>
    <scope>NUCLEOTIDE SEQUENCE [LARGE SCALE GENOMIC DNA]</scope>
    <source>
        <strain evidence="8 9">2208YS6-2-32</strain>
    </source>
</reference>
<evidence type="ECO:0000256" key="5">
    <source>
        <dbReference type="ARBA" id="ARBA00023136"/>
    </source>
</evidence>
<feature type="transmembrane region" description="Helical" evidence="7">
    <location>
        <begin position="341"/>
        <end position="366"/>
    </location>
</feature>
<comment type="subcellular location">
    <subcellularLocation>
        <location evidence="1">Membrane</location>
        <topology evidence="1">Multi-pass membrane protein</topology>
    </subcellularLocation>
</comment>
<dbReference type="Pfam" id="PF01594">
    <property type="entry name" value="AI-2E_transport"/>
    <property type="match status" value="2"/>
</dbReference>
<dbReference type="PANTHER" id="PTHR21716">
    <property type="entry name" value="TRANSMEMBRANE PROTEIN"/>
    <property type="match status" value="1"/>
</dbReference>
<keyword evidence="3 7" id="KW-0812">Transmembrane</keyword>
<evidence type="ECO:0000256" key="7">
    <source>
        <dbReference type="SAM" id="Phobius"/>
    </source>
</evidence>
<accession>A0ABU5HXM2</accession>
<dbReference type="InterPro" id="IPR002549">
    <property type="entry name" value="AI-2E-like"/>
</dbReference>
<evidence type="ECO:0000256" key="3">
    <source>
        <dbReference type="ARBA" id="ARBA00022692"/>
    </source>
</evidence>
<evidence type="ECO:0000256" key="6">
    <source>
        <dbReference type="SAM" id="MobiDB-lite"/>
    </source>
</evidence>
<keyword evidence="9" id="KW-1185">Reference proteome</keyword>
<comment type="caution">
    <text evidence="8">The sequence shown here is derived from an EMBL/GenBank/DDBJ whole genome shotgun (WGS) entry which is preliminary data.</text>
</comment>
<dbReference type="PANTHER" id="PTHR21716:SF16">
    <property type="entry name" value="BLL1467 PROTEIN"/>
    <property type="match status" value="1"/>
</dbReference>
<organism evidence="8 9">
    <name type="scientific">Fulvimarina uroteuthidis</name>
    <dbReference type="NCBI Taxonomy" id="3098149"/>
    <lineage>
        <taxon>Bacteria</taxon>
        <taxon>Pseudomonadati</taxon>
        <taxon>Pseudomonadota</taxon>
        <taxon>Alphaproteobacteria</taxon>
        <taxon>Hyphomicrobiales</taxon>
        <taxon>Aurantimonadaceae</taxon>
        <taxon>Fulvimarina</taxon>
    </lineage>
</organism>
<proteinExistence type="inferred from homology"/>